<reference evidence="2" key="1">
    <citation type="submission" date="2013-07" db="EMBL/GenBank/DDBJ databases">
        <authorList>
            <consortium name="The Broad Institute Genome Sequencing Platform"/>
            <person name="Cuomo C."/>
            <person name="Litvintseva A."/>
            <person name="Chen Y."/>
            <person name="Heitman J."/>
            <person name="Sun S."/>
            <person name="Springer D."/>
            <person name="Dromer F."/>
            <person name="Young S.K."/>
            <person name="Zeng Q."/>
            <person name="Gargeya S."/>
            <person name="Fitzgerald M."/>
            <person name="Abouelleil A."/>
            <person name="Alvarado L."/>
            <person name="Berlin A.M."/>
            <person name="Chapman S.B."/>
            <person name="Dewar J."/>
            <person name="Goldberg J."/>
            <person name="Griggs A."/>
            <person name="Gujja S."/>
            <person name="Hansen M."/>
            <person name="Howarth C."/>
            <person name="Imamovic A."/>
            <person name="Larimer J."/>
            <person name="McCowan C."/>
            <person name="Murphy C."/>
            <person name="Pearson M."/>
            <person name="Priest M."/>
            <person name="Roberts A."/>
            <person name="Saif S."/>
            <person name="Shea T."/>
            <person name="Sykes S."/>
            <person name="Wortman J."/>
            <person name="Nusbaum C."/>
            <person name="Birren B."/>
        </authorList>
    </citation>
    <scope>NUCLEOTIDE SEQUENCE</scope>
    <source>
        <strain evidence="2">CBS 10737</strain>
    </source>
</reference>
<evidence type="ECO:0000313" key="2">
    <source>
        <dbReference type="EMBL" id="WWC68017.1"/>
    </source>
</evidence>
<gene>
    <name evidence="2" type="ORF">I206_101936</name>
</gene>
<feature type="region of interest" description="Disordered" evidence="1">
    <location>
        <begin position="1"/>
        <end position="29"/>
    </location>
</feature>
<dbReference type="GeneID" id="30175342"/>
<accession>A0AAJ8MNW8</accession>
<dbReference type="KEGG" id="kpin:30175342"/>
<reference evidence="2" key="2">
    <citation type="submission" date="2024-02" db="EMBL/GenBank/DDBJ databases">
        <title>Comparative genomics of Cryptococcus and Kwoniella reveals pathogenesis evolution and contrasting modes of karyotype evolution via chromosome fusion or intercentromeric recombination.</title>
        <authorList>
            <person name="Coelho M.A."/>
            <person name="David-Palma M."/>
            <person name="Shea T."/>
            <person name="Bowers K."/>
            <person name="McGinley-Smith S."/>
            <person name="Mohammad A.W."/>
            <person name="Gnirke A."/>
            <person name="Yurkov A.M."/>
            <person name="Nowrousian M."/>
            <person name="Sun S."/>
            <person name="Cuomo C.A."/>
            <person name="Heitman J."/>
        </authorList>
    </citation>
    <scope>NUCLEOTIDE SEQUENCE</scope>
    <source>
        <strain evidence="2">CBS 10737</strain>
    </source>
</reference>
<dbReference type="RefSeq" id="XP_070058579.1">
    <property type="nucleotide sequence ID" value="XM_070202478.1"/>
</dbReference>
<protein>
    <recommendedName>
        <fullName evidence="4">Myb-like domain-containing protein</fullName>
    </recommendedName>
</protein>
<dbReference type="Proteomes" id="UP000094020">
    <property type="component" value="Chromosome 2"/>
</dbReference>
<proteinExistence type="predicted"/>
<evidence type="ECO:0000256" key="1">
    <source>
        <dbReference type="SAM" id="MobiDB-lite"/>
    </source>
</evidence>
<sequence length="77" mass="9058">MPAIRNKQPHSLVEPNDRPQSPTKGWTKDQKRQLFYHVIKNGEKDWKIAVEGKTGHQLTRNFRKTLLPQIERSCGFF</sequence>
<dbReference type="CDD" id="cd00167">
    <property type="entry name" value="SANT"/>
    <property type="match status" value="1"/>
</dbReference>
<dbReference type="InterPro" id="IPR001005">
    <property type="entry name" value="SANT/Myb"/>
</dbReference>
<organism evidence="2 3">
    <name type="scientific">Kwoniella pini CBS 10737</name>
    <dbReference type="NCBI Taxonomy" id="1296096"/>
    <lineage>
        <taxon>Eukaryota</taxon>
        <taxon>Fungi</taxon>
        <taxon>Dikarya</taxon>
        <taxon>Basidiomycota</taxon>
        <taxon>Agaricomycotina</taxon>
        <taxon>Tremellomycetes</taxon>
        <taxon>Tremellales</taxon>
        <taxon>Cryptococcaceae</taxon>
        <taxon>Kwoniella</taxon>
    </lineage>
</organism>
<name>A0AAJ8MNW8_9TREE</name>
<keyword evidence="3" id="KW-1185">Reference proteome</keyword>
<dbReference type="EMBL" id="CP144520">
    <property type="protein sequence ID" value="WWC68017.1"/>
    <property type="molecule type" value="Genomic_DNA"/>
</dbReference>
<evidence type="ECO:0000313" key="3">
    <source>
        <dbReference type="Proteomes" id="UP000094020"/>
    </source>
</evidence>
<evidence type="ECO:0008006" key="4">
    <source>
        <dbReference type="Google" id="ProtNLM"/>
    </source>
</evidence>
<dbReference type="AlphaFoldDB" id="A0AAJ8MNW8"/>